<dbReference type="GeneID" id="19333627"/>
<gene>
    <name evidence="2" type="ORF">MYCFIDRAFT_176757</name>
</gene>
<evidence type="ECO:0000313" key="2">
    <source>
        <dbReference type="EMBL" id="EME81476.1"/>
    </source>
</evidence>
<name>M3AA18_PSEFD</name>
<evidence type="ECO:0000313" key="3">
    <source>
        <dbReference type="Proteomes" id="UP000016932"/>
    </source>
</evidence>
<dbReference type="EMBL" id="KB446560">
    <property type="protein sequence ID" value="EME81476.1"/>
    <property type="molecule type" value="Genomic_DNA"/>
</dbReference>
<protein>
    <submittedName>
        <fullName evidence="2">Uncharacterized protein</fullName>
    </submittedName>
</protein>
<organism evidence="2 3">
    <name type="scientific">Pseudocercospora fijiensis (strain CIRAD86)</name>
    <name type="common">Black leaf streak disease fungus</name>
    <name type="synonym">Mycosphaerella fijiensis</name>
    <dbReference type="NCBI Taxonomy" id="383855"/>
    <lineage>
        <taxon>Eukaryota</taxon>
        <taxon>Fungi</taxon>
        <taxon>Dikarya</taxon>
        <taxon>Ascomycota</taxon>
        <taxon>Pezizomycotina</taxon>
        <taxon>Dothideomycetes</taxon>
        <taxon>Dothideomycetidae</taxon>
        <taxon>Mycosphaerellales</taxon>
        <taxon>Mycosphaerellaceae</taxon>
        <taxon>Pseudocercospora</taxon>
    </lineage>
</organism>
<reference evidence="2 3" key="1">
    <citation type="journal article" date="2012" name="PLoS Pathog.">
        <title>Diverse lifestyles and strategies of plant pathogenesis encoded in the genomes of eighteen Dothideomycetes fungi.</title>
        <authorList>
            <person name="Ohm R.A."/>
            <person name="Feau N."/>
            <person name="Henrissat B."/>
            <person name="Schoch C.L."/>
            <person name="Horwitz B.A."/>
            <person name="Barry K.W."/>
            <person name="Condon B.J."/>
            <person name="Copeland A.C."/>
            <person name="Dhillon B."/>
            <person name="Glaser F."/>
            <person name="Hesse C.N."/>
            <person name="Kosti I."/>
            <person name="LaButti K."/>
            <person name="Lindquist E.A."/>
            <person name="Lucas S."/>
            <person name="Salamov A.A."/>
            <person name="Bradshaw R.E."/>
            <person name="Ciuffetti L."/>
            <person name="Hamelin R.C."/>
            <person name="Kema G.H.J."/>
            <person name="Lawrence C."/>
            <person name="Scott J.A."/>
            <person name="Spatafora J.W."/>
            <person name="Turgeon B.G."/>
            <person name="de Wit P.J.G.M."/>
            <person name="Zhong S."/>
            <person name="Goodwin S.B."/>
            <person name="Grigoriev I.V."/>
        </authorList>
    </citation>
    <scope>NUCLEOTIDE SEQUENCE [LARGE SCALE GENOMIC DNA]</scope>
    <source>
        <strain evidence="2 3">CIRAD86</strain>
    </source>
</reference>
<dbReference type="RefSeq" id="XP_007928656.1">
    <property type="nucleotide sequence ID" value="XM_007930465.1"/>
</dbReference>
<keyword evidence="3" id="KW-1185">Reference proteome</keyword>
<evidence type="ECO:0000256" key="1">
    <source>
        <dbReference type="SAM" id="MobiDB-lite"/>
    </source>
</evidence>
<dbReference type="AlphaFoldDB" id="M3AA18"/>
<feature type="region of interest" description="Disordered" evidence="1">
    <location>
        <begin position="76"/>
        <end position="108"/>
    </location>
</feature>
<proteinExistence type="predicted"/>
<dbReference type="VEuPathDB" id="FungiDB:MYCFIDRAFT_176757"/>
<dbReference type="HOGENOM" id="CLU_2198099_0_0_1"/>
<accession>M3AA18</accession>
<sequence length="108" mass="11734">MYLRALHLSQCAAYRTLSRTLRVTDIHNFVHQNVSNCSSISAASTTQLEAAVKHVPCRPAHHLDFSCVKRKGARGRGAAAEISAPAKTSPASSHSGRKRASLTEPRRD</sequence>
<dbReference type="Proteomes" id="UP000016932">
    <property type="component" value="Unassembled WGS sequence"/>
</dbReference>
<dbReference type="KEGG" id="pfj:MYCFIDRAFT_176757"/>